<evidence type="ECO:0000313" key="3">
    <source>
        <dbReference type="Proteomes" id="UP000218334"/>
    </source>
</evidence>
<evidence type="ECO:0000313" key="2">
    <source>
        <dbReference type="EMBL" id="PBK67733.1"/>
    </source>
</evidence>
<proteinExistence type="predicted"/>
<dbReference type="EMBL" id="KZ293435">
    <property type="protein sequence ID" value="PBK67733.1"/>
    <property type="molecule type" value="Genomic_DNA"/>
</dbReference>
<sequence length="601" mass="68922">MDDLNASSGLSSPEELLFHTVQRWKKDTRRQTKALGLLEYQNKVTLFADTETNLVVSSIQVPNQRTYTCTTYPVLPRYYADRPCAGLGATELLIELNRILGTSKRDTRSRSSLFDAYILMHCDFGTAFGLLRPFWYDDIGTMVDNLQILQTKDQEMRQKALPDTRIINPKMPPRRVWDLYSNRVVPYWVIRHPKRLWAISHAWMDENDRFDALTPINEYQWPVPIPKGANLDLIRIEMLNLGAEYVWLDVLCLRQKGGQRENLREEEWKLDVPTIGHVYRMAARVVYYFSGLGLPFSFGTDNLESNRCWFNRAWTLQEISTNRMIGGVTDGTLSWSGTMQIDKEDHHAEERLQTFYRKLGCFNNLGTGASDIFHALAQMQDRVSQNPVDKVAGLAFLLGSGTIPAYYETQSVEDAWTALVNTMQKSYRTQLLFQYPNPGNGDKAWRPTWKQVMTEDILSISTNSRTGCDDVRWDEKTNVDKYKGHWFLSGSVRGLAVGDPKGGLRHGELIVKDRQGRRHTIQIVATHQYPIPEGSYALLASRGLQLYTVDGHWVAGNLRAVGGVHLKFEKVSVFEIPDENELERLNDLRIARWTRVPLPLI</sequence>
<dbReference type="Pfam" id="PF06985">
    <property type="entry name" value="HET"/>
    <property type="match status" value="1"/>
</dbReference>
<protein>
    <recommendedName>
        <fullName evidence="1">Heterokaryon incompatibility domain-containing protein</fullName>
    </recommendedName>
</protein>
<reference evidence="3" key="1">
    <citation type="journal article" date="2017" name="Nat. Ecol. Evol.">
        <title>Genome expansion and lineage-specific genetic innovations in the forest pathogenic fungi Armillaria.</title>
        <authorList>
            <person name="Sipos G."/>
            <person name="Prasanna A.N."/>
            <person name="Walter M.C."/>
            <person name="O'Connor E."/>
            <person name="Balint B."/>
            <person name="Krizsan K."/>
            <person name="Kiss B."/>
            <person name="Hess J."/>
            <person name="Varga T."/>
            <person name="Slot J."/>
            <person name="Riley R."/>
            <person name="Boka B."/>
            <person name="Rigling D."/>
            <person name="Barry K."/>
            <person name="Lee J."/>
            <person name="Mihaltcheva S."/>
            <person name="LaButti K."/>
            <person name="Lipzen A."/>
            <person name="Waldron R."/>
            <person name="Moloney N.M."/>
            <person name="Sperisen C."/>
            <person name="Kredics L."/>
            <person name="Vagvoelgyi C."/>
            <person name="Patrignani A."/>
            <person name="Fitzpatrick D."/>
            <person name="Nagy I."/>
            <person name="Doyle S."/>
            <person name="Anderson J.B."/>
            <person name="Grigoriev I.V."/>
            <person name="Gueldener U."/>
            <person name="Muensterkoetter M."/>
            <person name="Nagy L.G."/>
        </authorList>
    </citation>
    <scope>NUCLEOTIDE SEQUENCE [LARGE SCALE GENOMIC DNA]</scope>
    <source>
        <strain evidence="3">28-4</strain>
    </source>
</reference>
<dbReference type="PANTHER" id="PTHR24148:SF64">
    <property type="entry name" value="HETEROKARYON INCOMPATIBILITY DOMAIN-CONTAINING PROTEIN"/>
    <property type="match status" value="1"/>
</dbReference>
<dbReference type="AlphaFoldDB" id="A0A2H3BV04"/>
<accession>A0A2H3BV04</accession>
<name>A0A2H3BV04_9AGAR</name>
<dbReference type="Proteomes" id="UP000218334">
    <property type="component" value="Unassembled WGS sequence"/>
</dbReference>
<organism evidence="2 3">
    <name type="scientific">Armillaria solidipes</name>
    <dbReference type="NCBI Taxonomy" id="1076256"/>
    <lineage>
        <taxon>Eukaryota</taxon>
        <taxon>Fungi</taxon>
        <taxon>Dikarya</taxon>
        <taxon>Basidiomycota</taxon>
        <taxon>Agaricomycotina</taxon>
        <taxon>Agaricomycetes</taxon>
        <taxon>Agaricomycetidae</taxon>
        <taxon>Agaricales</taxon>
        <taxon>Marasmiineae</taxon>
        <taxon>Physalacriaceae</taxon>
        <taxon>Armillaria</taxon>
    </lineage>
</organism>
<keyword evidence="3" id="KW-1185">Reference proteome</keyword>
<dbReference type="InterPro" id="IPR052895">
    <property type="entry name" value="HetReg/Transcr_Mod"/>
</dbReference>
<gene>
    <name evidence="2" type="ORF">ARMSODRAFT_299244</name>
</gene>
<evidence type="ECO:0000259" key="1">
    <source>
        <dbReference type="Pfam" id="PF06985"/>
    </source>
</evidence>
<dbReference type="PANTHER" id="PTHR24148">
    <property type="entry name" value="ANKYRIN REPEAT DOMAIN-CONTAINING PROTEIN 39 HOMOLOG-RELATED"/>
    <property type="match status" value="1"/>
</dbReference>
<dbReference type="InterPro" id="IPR010730">
    <property type="entry name" value="HET"/>
</dbReference>
<feature type="domain" description="Heterokaryon incompatibility" evidence="1">
    <location>
        <begin position="198"/>
        <end position="290"/>
    </location>
</feature>